<protein>
    <submittedName>
        <fullName evidence="1">Uncharacterized protein</fullName>
    </submittedName>
</protein>
<reference evidence="1" key="1">
    <citation type="submission" date="2022-04" db="EMBL/GenBank/DDBJ databases">
        <title>Hymenobacter sp. isolated from the air.</title>
        <authorList>
            <person name="Won M."/>
            <person name="Lee C.-M."/>
            <person name="Woen H.-Y."/>
            <person name="Kwon S.-W."/>
        </authorList>
    </citation>
    <scope>NUCLEOTIDE SEQUENCE</scope>
    <source>
        <strain evidence="1">5116S-3</strain>
    </source>
</reference>
<sequence length="49" mass="5379">MLVTLQPAGKLEEFFVALAALKTEPTEQEVALLFATHEMKVLGPPLKID</sequence>
<accession>A0A8T9PZM3</accession>
<keyword evidence="2" id="KW-1185">Reference proteome</keyword>
<dbReference type="AlphaFoldDB" id="A0A8T9PZM3"/>
<dbReference type="EMBL" id="CP095046">
    <property type="protein sequence ID" value="UOQ70547.1"/>
    <property type="molecule type" value="Genomic_DNA"/>
</dbReference>
<gene>
    <name evidence="1" type="ORF">MUN79_17720</name>
</gene>
<evidence type="ECO:0000313" key="1">
    <source>
        <dbReference type="EMBL" id="UOQ70547.1"/>
    </source>
</evidence>
<name>A0A8T9PZM3_9BACT</name>
<organism evidence="1 2">
    <name type="scientific">Hymenobacter cellulosilyticus</name>
    <dbReference type="NCBI Taxonomy" id="2932248"/>
    <lineage>
        <taxon>Bacteria</taxon>
        <taxon>Pseudomonadati</taxon>
        <taxon>Bacteroidota</taxon>
        <taxon>Cytophagia</taxon>
        <taxon>Cytophagales</taxon>
        <taxon>Hymenobacteraceae</taxon>
        <taxon>Hymenobacter</taxon>
    </lineage>
</organism>
<dbReference type="Proteomes" id="UP000831796">
    <property type="component" value="Chromosome"/>
</dbReference>
<proteinExistence type="predicted"/>
<dbReference type="KEGG" id="hcu:MUN79_17720"/>
<evidence type="ECO:0000313" key="2">
    <source>
        <dbReference type="Proteomes" id="UP000831796"/>
    </source>
</evidence>
<dbReference type="RefSeq" id="WP_244673966.1">
    <property type="nucleotide sequence ID" value="NZ_CP095046.1"/>
</dbReference>